<dbReference type="Proteomes" id="UP001153332">
    <property type="component" value="Unassembled WGS sequence"/>
</dbReference>
<gene>
    <name evidence="1" type="ORF">O1611_g5443</name>
</gene>
<evidence type="ECO:0000313" key="2">
    <source>
        <dbReference type="Proteomes" id="UP001153332"/>
    </source>
</evidence>
<accession>A0ACC2JL21</accession>
<protein>
    <submittedName>
        <fullName evidence="1">Uncharacterized protein</fullName>
    </submittedName>
</protein>
<proteinExistence type="predicted"/>
<sequence length="224" mass="24839">MGGGQVCRAPGSPDQAHSETESVAVVADEPIVTVETNNFREVLEHFDFNGNVIAENTTIFAIPCVICQANNLSLVNPVLNGPTDVPTEHFAVLPNCGHAFGYKCIMHWFLVDEPKCPTCRTPAYCDRGHIEPLEIFGETRYLEAQRRQILMIKVSILWKGCRLCPLVEDINYNVGDTSARNVRTRQLIRAANNGQPSALARALRNVNSLLVEGSYTSRGRDERD</sequence>
<comment type="caution">
    <text evidence="1">The sequence shown here is derived from an EMBL/GenBank/DDBJ whole genome shotgun (WGS) entry which is preliminary data.</text>
</comment>
<name>A0ACC2JL21_9PEZI</name>
<keyword evidence="2" id="KW-1185">Reference proteome</keyword>
<organism evidence="1 2">
    <name type="scientific">Lasiodiplodia mahajangana</name>
    <dbReference type="NCBI Taxonomy" id="1108764"/>
    <lineage>
        <taxon>Eukaryota</taxon>
        <taxon>Fungi</taxon>
        <taxon>Dikarya</taxon>
        <taxon>Ascomycota</taxon>
        <taxon>Pezizomycotina</taxon>
        <taxon>Dothideomycetes</taxon>
        <taxon>Dothideomycetes incertae sedis</taxon>
        <taxon>Botryosphaeriales</taxon>
        <taxon>Botryosphaeriaceae</taxon>
        <taxon>Lasiodiplodia</taxon>
    </lineage>
</organism>
<reference evidence="1" key="1">
    <citation type="submission" date="2022-12" db="EMBL/GenBank/DDBJ databases">
        <title>Genome Sequence of Lasiodiplodia mahajangana.</title>
        <authorList>
            <person name="Buettner E."/>
        </authorList>
    </citation>
    <scope>NUCLEOTIDE SEQUENCE</scope>
    <source>
        <strain evidence="1">VT137</strain>
    </source>
</reference>
<evidence type="ECO:0000313" key="1">
    <source>
        <dbReference type="EMBL" id="KAJ8128194.1"/>
    </source>
</evidence>
<dbReference type="EMBL" id="JAPUUL010001158">
    <property type="protein sequence ID" value="KAJ8128194.1"/>
    <property type="molecule type" value="Genomic_DNA"/>
</dbReference>